<protein>
    <submittedName>
        <fullName evidence="2">Phospholipid methyltransferase</fullName>
    </submittedName>
</protein>
<dbReference type="EMBL" id="BNCI01000001">
    <property type="protein sequence ID" value="GHF14445.1"/>
    <property type="molecule type" value="Genomic_DNA"/>
</dbReference>
<proteinExistence type="predicted"/>
<dbReference type="InterPro" id="IPR052356">
    <property type="entry name" value="Thiol_S-MT"/>
</dbReference>
<evidence type="ECO:0000313" key="2">
    <source>
        <dbReference type="EMBL" id="GHF14445.1"/>
    </source>
</evidence>
<dbReference type="GO" id="GO:0008757">
    <property type="term" value="F:S-adenosylmethionine-dependent methyltransferase activity"/>
    <property type="evidence" value="ECO:0007669"/>
    <property type="project" value="InterPro"/>
</dbReference>
<dbReference type="InterPro" id="IPR013216">
    <property type="entry name" value="Methyltransf_11"/>
</dbReference>
<gene>
    <name evidence="2" type="primary">pmtA</name>
    <name evidence="2" type="ORF">GCM10017044_05670</name>
</gene>
<dbReference type="CDD" id="cd02440">
    <property type="entry name" value="AdoMet_MTases"/>
    <property type="match status" value="1"/>
</dbReference>
<dbReference type="GO" id="GO:0032259">
    <property type="term" value="P:methylation"/>
    <property type="evidence" value="ECO:0007669"/>
    <property type="project" value="UniProtKB-KW"/>
</dbReference>
<dbReference type="InterPro" id="IPR029063">
    <property type="entry name" value="SAM-dependent_MTases_sf"/>
</dbReference>
<dbReference type="PANTHER" id="PTHR45036:SF1">
    <property type="entry name" value="METHYLTRANSFERASE LIKE 7A"/>
    <property type="match status" value="1"/>
</dbReference>
<dbReference type="Proteomes" id="UP000630923">
    <property type="component" value="Unassembled WGS sequence"/>
</dbReference>
<accession>A0A919ALM9</accession>
<organism evidence="2 3">
    <name type="scientific">Kordiimonas sediminis</name>
    <dbReference type="NCBI Taxonomy" id="1735581"/>
    <lineage>
        <taxon>Bacteria</taxon>
        <taxon>Pseudomonadati</taxon>
        <taxon>Pseudomonadota</taxon>
        <taxon>Alphaproteobacteria</taxon>
        <taxon>Kordiimonadales</taxon>
        <taxon>Kordiimonadaceae</taxon>
        <taxon>Kordiimonas</taxon>
    </lineage>
</organism>
<name>A0A919ALM9_9PROT</name>
<evidence type="ECO:0000313" key="3">
    <source>
        <dbReference type="Proteomes" id="UP000630923"/>
    </source>
</evidence>
<keyword evidence="3" id="KW-1185">Reference proteome</keyword>
<reference evidence="2" key="2">
    <citation type="submission" date="2020-09" db="EMBL/GenBank/DDBJ databases">
        <authorList>
            <person name="Sun Q."/>
            <person name="Kim S."/>
        </authorList>
    </citation>
    <scope>NUCLEOTIDE SEQUENCE</scope>
    <source>
        <strain evidence="2">KCTC 42590</strain>
    </source>
</reference>
<sequence length="211" mass="23609">MPWGSKYIMGLYENHILPKVINFTCGLKPIRYQRKKVVPHASGKVLEIGMGTGLNMPYYTKDSVERIFGLEPNLKSRELAEAPIRDAGIPVDMIGLDGQDIPLDDNSVDTVVLTYTLCTIPDAERAMREMRRVLKPGGRLLFSEHGKAPDEAVRKWQDRINPVWKALAGGCNLNRDIPSLIIAGGFSMEKLDQQYIPGPKFANYTYWGSAT</sequence>
<dbReference type="Gene3D" id="3.40.50.150">
    <property type="entry name" value="Vaccinia Virus protein VP39"/>
    <property type="match status" value="1"/>
</dbReference>
<keyword evidence="2" id="KW-0808">Transferase</keyword>
<dbReference type="SUPFAM" id="SSF53335">
    <property type="entry name" value="S-adenosyl-L-methionine-dependent methyltransferases"/>
    <property type="match status" value="1"/>
</dbReference>
<keyword evidence="2" id="KW-0489">Methyltransferase</keyword>
<dbReference type="PANTHER" id="PTHR45036">
    <property type="entry name" value="METHYLTRANSFERASE LIKE 7B"/>
    <property type="match status" value="1"/>
</dbReference>
<dbReference type="Pfam" id="PF08241">
    <property type="entry name" value="Methyltransf_11"/>
    <property type="match status" value="1"/>
</dbReference>
<reference evidence="2" key="1">
    <citation type="journal article" date="2014" name="Int. J. Syst. Evol. Microbiol.">
        <title>Complete genome sequence of Corynebacterium casei LMG S-19264T (=DSM 44701T), isolated from a smear-ripened cheese.</title>
        <authorList>
            <consortium name="US DOE Joint Genome Institute (JGI-PGF)"/>
            <person name="Walter F."/>
            <person name="Albersmeier A."/>
            <person name="Kalinowski J."/>
            <person name="Ruckert C."/>
        </authorList>
    </citation>
    <scope>NUCLEOTIDE SEQUENCE</scope>
    <source>
        <strain evidence="2">KCTC 42590</strain>
    </source>
</reference>
<evidence type="ECO:0000259" key="1">
    <source>
        <dbReference type="Pfam" id="PF08241"/>
    </source>
</evidence>
<dbReference type="AlphaFoldDB" id="A0A919ALM9"/>
<comment type="caution">
    <text evidence="2">The sequence shown here is derived from an EMBL/GenBank/DDBJ whole genome shotgun (WGS) entry which is preliminary data.</text>
</comment>
<feature type="domain" description="Methyltransferase type 11" evidence="1">
    <location>
        <begin position="46"/>
        <end position="142"/>
    </location>
</feature>